<feature type="transmembrane region" description="Helical" evidence="2">
    <location>
        <begin position="255"/>
        <end position="278"/>
    </location>
</feature>
<evidence type="ECO:0000256" key="1">
    <source>
        <dbReference type="SAM" id="MobiDB-lite"/>
    </source>
</evidence>
<keyword evidence="5" id="KW-1185">Reference proteome</keyword>
<feature type="chain" id="PRO_5039930896" evidence="3">
    <location>
        <begin position="34"/>
        <end position="458"/>
    </location>
</feature>
<evidence type="ECO:0000256" key="3">
    <source>
        <dbReference type="SAM" id="SignalP"/>
    </source>
</evidence>
<reference evidence="4" key="1">
    <citation type="journal article" date="2021" name="Sci. Rep.">
        <title>Diploid genomic architecture of Nitzschia inconspicua, an elite biomass production diatom.</title>
        <authorList>
            <person name="Oliver A."/>
            <person name="Podell S."/>
            <person name="Pinowska A."/>
            <person name="Traller J.C."/>
            <person name="Smith S.R."/>
            <person name="McClure R."/>
            <person name="Beliaev A."/>
            <person name="Bohutskyi P."/>
            <person name="Hill E.A."/>
            <person name="Rabines A."/>
            <person name="Zheng H."/>
            <person name="Allen L.Z."/>
            <person name="Kuo A."/>
            <person name="Grigoriev I.V."/>
            <person name="Allen A.E."/>
            <person name="Hazlebeck D."/>
            <person name="Allen E.E."/>
        </authorList>
    </citation>
    <scope>NUCLEOTIDE SEQUENCE</scope>
    <source>
        <strain evidence="4">Hildebrandi</strain>
    </source>
</reference>
<evidence type="ECO:0000313" key="5">
    <source>
        <dbReference type="Proteomes" id="UP000693970"/>
    </source>
</evidence>
<evidence type="ECO:0000313" key="4">
    <source>
        <dbReference type="EMBL" id="KAG7354543.1"/>
    </source>
</evidence>
<accession>A0A9K3L468</accession>
<dbReference type="OrthoDB" id="54599at2759"/>
<dbReference type="AlphaFoldDB" id="A0A9K3L468"/>
<keyword evidence="2" id="KW-0472">Membrane</keyword>
<feature type="region of interest" description="Disordered" evidence="1">
    <location>
        <begin position="357"/>
        <end position="377"/>
    </location>
</feature>
<keyword evidence="3" id="KW-0732">Signal</keyword>
<organism evidence="4 5">
    <name type="scientific">Nitzschia inconspicua</name>
    <dbReference type="NCBI Taxonomy" id="303405"/>
    <lineage>
        <taxon>Eukaryota</taxon>
        <taxon>Sar</taxon>
        <taxon>Stramenopiles</taxon>
        <taxon>Ochrophyta</taxon>
        <taxon>Bacillariophyta</taxon>
        <taxon>Bacillariophyceae</taxon>
        <taxon>Bacillariophycidae</taxon>
        <taxon>Bacillariales</taxon>
        <taxon>Bacillariaceae</taxon>
        <taxon>Nitzschia</taxon>
    </lineage>
</organism>
<feature type="transmembrane region" description="Helical" evidence="2">
    <location>
        <begin position="69"/>
        <end position="89"/>
    </location>
</feature>
<proteinExistence type="predicted"/>
<reference evidence="4" key="2">
    <citation type="submission" date="2021-04" db="EMBL/GenBank/DDBJ databases">
        <authorList>
            <person name="Podell S."/>
        </authorList>
    </citation>
    <scope>NUCLEOTIDE SEQUENCE</scope>
    <source>
        <strain evidence="4">Hildebrandi</strain>
    </source>
</reference>
<keyword evidence="2" id="KW-0812">Transmembrane</keyword>
<keyword evidence="2" id="KW-1133">Transmembrane helix</keyword>
<feature type="region of interest" description="Disordered" evidence="1">
    <location>
        <begin position="394"/>
        <end position="414"/>
    </location>
</feature>
<feature type="signal peptide" evidence="3">
    <location>
        <begin position="1"/>
        <end position="33"/>
    </location>
</feature>
<evidence type="ECO:0000256" key="2">
    <source>
        <dbReference type="SAM" id="Phobius"/>
    </source>
</evidence>
<comment type="caution">
    <text evidence="4">The sequence shown here is derived from an EMBL/GenBank/DDBJ whole genome shotgun (WGS) entry which is preliminary data.</text>
</comment>
<dbReference type="Proteomes" id="UP000693970">
    <property type="component" value="Unassembled WGS sequence"/>
</dbReference>
<feature type="transmembrane region" description="Helical" evidence="2">
    <location>
        <begin position="290"/>
        <end position="310"/>
    </location>
</feature>
<name>A0A9K3L468_9STRA</name>
<gene>
    <name evidence="4" type="ORF">IV203_003899</name>
</gene>
<protein>
    <submittedName>
        <fullName evidence="4">Uncharacterized protein</fullName>
    </submittedName>
</protein>
<sequence>MAMADRIWCPVNSSSRISFAVLLSLLCFHVAEAEYRGTYYFNGAKSYEDQQAEEEQRLHAIVREDWFDLVRYLCGLGFCIFCLIGLYFHQFASYYFLKRYTCQTGTIRKMGRVISCESMTISARPLTPSNHSGAVTEQREDDTCSDYDCSSLDKENDIPKCGYRIFVVYSASAPIRIGLCTACAPDTTTISHSSTVSNESLVETDYFQWFRTNTPRAIGSEVPLILLKDNPKSACTPEVVNSHLMQAFSRKNCGAISLLGLSLLLGVVVLMLASVFEILSMPYPETQRPIGWSILITFSFVFVIAGYVFCKMLFDHFKAKVFLSAVPAPLVRRRLQGLSSSSITSHDPMTIASIHHQQSHTIDVEEQQQHHNQPSIPHRDRQFHVDEAQTQSPSPILLYQGGGAGQEAQTQPQQTSPILYQGGDIEEGQLQQPMRPSLPIEMYQGGEHAPEKIQPVTL</sequence>
<dbReference type="EMBL" id="JAGRRH010000016">
    <property type="protein sequence ID" value="KAG7354543.1"/>
    <property type="molecule type" value="Genomic_DNA"/>
</dbReference>